<keyword evidence="2 6" id="KW-0489">Methyltransferase</keyword>
<dbReference type="PROSITE" id="PS51687">
    <property type="entry name" value="SAM_MT_RNA_M5U"/>
    <property type="match status" value="1"/>
</dbReference>
<feature type="compositionally biased region" description="Polar residues" evidence="8">
    <location>
        <begin position="27"/>
        <end position="36"/>
    </location>
</feature>
<dbReference type="PROSITE" id="PS01231">
    <property type="entry name" value="TRMA_2"/>
    <property type="match status" value="1"/>
</dbReference>
<comment type="similarity">
    <text evidence="6">Belongs to the class I-like SAM-binding methyltransferase superfamily. RNA M5U methyltransferase family.</text>
</comment>
<evidence type="ECO:0000256" key="2">
    <source>
        <dbReference type="ARBA" id="ARBA00022603"/>
    </source>
</evidence>
<evidence type="ECO:0000256" key="3">
    <source>
        <dbReference type="ARBA" id="ARBA00022679"/>
    </source>
</evidence>
<dbReference type="SUPFAM" id="SSF53335">
    <property type="entry name" value="S-adenosyl-L-methionine-dependent methyltransferases"/>
    <property type="match status" value="1"/>
</dbReference>
<dbReference type="GO" id="GO:0032259">
    <property type="term" value="P:methylation"/>
    <property type="evidence" value="ECO:0007669"/>
    <property type="project" value="UniProtKB-KW"/>
</dbReference>
<evidence type="ECO:0000256" key="8">
    <source>
        <dbReference type="SAM" id="MobiDB-lite"/>
    </source>
</evidence>
<feature type="binding site" evidence="6">
    <location>
        <position position="336"/>
    </location>
    <ligand>
        <name>S-adenosyl-L-methionine</name>
        <dbReference type="ChEBI" id="CHEBI:59789"/>
    </ligand>
</feature>
<evidence type="ECO:0000256" key="1">
    <source>
        <dbReference type="ARBA" id="ARBA00022485"/>
    </source>
</evidence>
<protein>
    <submittedName>
        <fullName evidence="9">23S rRNA (Uracil(1939)-C(5))-methyltransferase RlmD</fullName>
        <ecNumber evidence="9">2.1.1.190</ecNumber>
    </submittedName>
</protein>
<feature type="binding site" evidence="6">
    <location>
        <position position="402"/>
    </location>
    <ligand>
        <name>S-adenosyl-L-methionine</name>
        <dbReference type="ChEBI" id="CHEBI:59789"/>
    </ligand>
</feature>
<dbReference type="InterPro" id="IPR030391">
    <property type="entry name" value="MeTrfase_TrmA_CS"/>
</dbReference>
<keyword evidence="3 6" id="KW-0808">Transferase</keyword>
<feature type="binding site" evidence="6">
    <location>
        <position position="307"/>
    </location>
    <ligand>
        <name>S-adenosyl-L-methionine</name>
        <dbReference type="ChEBI" id="CHEBI:59789"/>
    </ligand>
</feature>
<dbReference type="Pfam" id="PF05958">
    <property type="entry name" value="tRNA_U5-meth_tr"/>
    <property type="match status" value="2"/>
</dbReference>
<gene>
    <name evidence="9" type="primary">rlmD</name>
    <name evidence="9" type="ORF">ACFOMG_13000</name>
</gene>
<keyword evidence="1" id="KW-0004">4Fe-4S</keyword>
<name>A0ABV7VU30_9GAMM</name>
<feature type="compositionally biased region" description="Basic residues" evidence="8">
    <location>
        <begin position="1"/>
        <end position="21"/>
    </location>
</feature>
<evidence type="ECO:0000256" key="5">
    <source>
        <dbReference type="ARBA" id="ARBA00023014"/>
    </source>
</evidence>
<dbReference type="InterPro" id="IPR010280">
    <property type="entry name" value="U5_MeTrfase_fam"/>
</dbReference>
<keyword evidence="4 6" id="KW-0949">S-adenosyl-L-methionine</keyword>
<dbReference type="PROSITE" id="PS01230">
    <property type="entry name" value="TRMA_1"/>
    <property type="match status" value="1"/>
</dbReference>
<dbReference type="Gene3D" id="3.40.50.150">
    <property type="entry name" value="Vaccinia Virus protein VP39"/>
    <property type="match status" value="1"/>
</dbReference>
<evidence type="ECO:0000313" key="10">
    <source>
        <dbReference type="Proteomes" id="UP001595722"/>
    </source>
</evidence>
<keyword evidence="5" id="KW-0411">Iron-sulfur</keyword>
<evidence type="ECO:0000256" key="4">
    <source>
        <dbReference type="ARBA" id="ARBA00022691"/>
    </source>
</evidence>
<dbReference type="GO" id="GO:0008168">
    <property type="term" value="F:methyltransferase activity"/>
    <property type="evidence" value="ECO:0007669"/>
    <property type="project" value="UniProtKB-KW"/>
</dbReference>
<dbReference type="CDD" id="cd02440">
    <property type="entry name" value="AdoMet_MTases"/>
    <property type="match status" value="1"/>
</dbReference>
<feature type="active site" description="Nucleophile" evidence="6">
    <location>
        <position position="428"/>
    </location>
</feature>
<dbReference type="Gene3D" id="2.40.50.1070">
    <property type="match status" value="1"/>
</dbReference>
<feature type="binding site" evidence="6">
    <location>
        <position position="357"/>
    </location>
    <ligand>
        <name>S-adenosyl-L-methionine</name>
        <dbReference type="ChEBI" id="CHEBI:59789"/>
    </ligand>
</feature>
<dbReference type="InterPro" id="IPR012340">
    <property type="entry name" value="NA-bd_OB-fold"/>
</dbReference>
<dbReference type="SUPFAM" id="SSF50249">
    <property type="entry name" value="Nucleic acid-binding proteins"/>
    <property type="match status" value="1"/>
</dbReference>
<reference evidence="10" key="1">
    <citation type="journal article" date="2019" name="Int. J. Syst. Evol. Microbiol.">
        <title>The Global Catalogue of Microorganisms (GCM) 10K type strain sequencing project: providing services to taxonomists for standard genome sequencing and annotation.</title>
        <authorList>
            <consortium name="The Broad Institute Genomics Platform"/>
            <consortium name="The Broad Institute Genome Sequencing Center for Infectious Disease"/>
            <person name="Wu L."/>
            <person name="Ma J."/>
        </authorList>
    </citation>
    <scope>NUCLEOTIDE SEQUENCE [LARGE SCALE GENOMIC DNA]</scope>
    <source>
        <strain evidence="10">KCTC 42424</strain>
    </source>
</reference>
<feature type="region of interest" description="Disordered" evidence="8">
    <location>
        <begin position="1"/>
        <end position="36"/>
    </location>
</feature>
<dbReference type="Gene3D" id="2.40.50.140">
    <property type="entry name" value="Nucleic acid-binding proteins"/>
    <property type="match status" value="1"/>
</dbReference>
<proteinExistence type="inferred from homology"/>
<evidence type="ECO:0000256" key="6">
    <source>
        <dbReference type="PROSITE-ProRule" id="PRU01024"/>
    </source>
</evidence>
<dbReference type="EMBL" id="JBHRYB010000013">
    <property type="protein sequence ID" value="MFC3681018.1"/>
    <property type="molecule type" value="Genomic_DNA"/>
</dbReference>
<evidence type="ECO:0000256" key="7">
    <source>
        <dbReference type="PROSITE-ProRule" id="PRU10015"/>
    </source>
</evidence>
<dbReference type="Proteomes" id="UP001595722">
    <property type="component" value="Unassembled WGS sequence"/>
</dbReference>
<dbReference type="InterPro" id="IPR030390">
    <property type="entry name" value="MeTrfase_TrmA_AS"/>
</dbReference>
<dbReference type="InterPro" id="IPR029063">
    <property type="entry name" value="SAM-dependent_MTases_sf"/>
</dbReference>
<keyword evidence="1" id="KW-0479">Metal-binding</keyword>
<keyword evidence="10" id="KW-1185">Reference proteome</keyword>
<dbReference type="NCBIfam" id="TIGR00479">
    <property type="entry name" value="rumA"/>
    <property type="match status" value="1"/>
</dbReference>
<accession>A0ABV7VU30</accession>
<dbReference type="PANTHER" id="PTHR11061">
    <property type="entry name" value="RNA M5U METHYLTRANSFERASE"/>
    <property type="match status" value="1"/>
</dbReference>
<feature type="active site" evidence="7">
    <location>
        <position position="428"/>
    </location>
</feature>
<dbReference type="EC" id="2.1.1.190" evidence="9"/>
<evidence type="ECO:0000313" key="9">
    <source>
        <dbReference type="EMBL" id="MFC3681018.1"/>
    </source>
</evidence>
<dbReference type="RefSeq" id="WP_376867163.1">
    <property type="nucleotide sequence ID" value="NZ_JBHRYB010000013.1"/>
</dbReference>
<comment type="caution">
    <text evidence="9">The sequence shown here is derived from an EMBL/GenBank/DDBJ whole genome shotgun (WGS) entry which is preliminary data.</text>
</comment>
<sequence length="477" mass="53370">MAHPRKRRSAAAVRRTAKRPAAKGQGTLHSAAQNSAAQTSESQCLTLEIDNLTSDAQGVARRGRDVYFVPGALPGETVEVLLDGRRKKVWQTRLRQVLTPSDQRRDAGCPHYRQCGGCDMQHMSSEAQLEAKQQRSQREFQRQGIAVEQWLEPIVGEPWHYRRKARLGVRFSKAEQRNYIGFREAASSHISDIDHCPVLVQHPVLDWAAWRELISGLQGRDAISQIEVIAADNALALVLRQLKPLSAQDQQQLCDFVARYQQDAQPLQLWLKDEHHSQCIFPQHPPAPLWHEVQGLRLNMALDDFIQVNARVNQAMVAQALAWLQVTENDCIWDLFAGHGNFSMPLARLSQQVLAVEVQPDMVASIQRQAEKLALPLLAKQADLSEAGCLQALPEPQAVLLDPPRAGAAQVCEELIRRQVPRIVYVSCDVATLARDLASLTAAGYTVVKAGIMDMFPQTHHVETMVLLQYKSKNRHG</sequence>
<keyword evidence="1" id="KW-0408">Iron</keyword>
<organism evidence="9 10">
    <name type="scientific">Bacterioplanoides pacificum</name>
    <dbReference type="NCBI Taxonomy" id="1171596"/>
    <lineage>
        <taxon>Bacteria</taxon>
        <taxon>Pseudomonadati</taxon>
        <taxon>Pseudomonadota</taxon>
        <taxon>Gammaproteobacteria</taxon>
        <taxon>Oceanospirillales</taxon>
        <taxon>Oceanospirillaceae</taxon>
        <taxon>Bacterioplanoides</taxon>
    </lineage>
</organism>
<dbReference type="PANTHER" id="PTHR11061:SF49">
    <property type="entry name" value="23S RRNA (URACIL(1939)-C(5))-METHYLTRANSFERASE RLMD"/>
    <property type="match status" value="1"/>
</dbReference>